<dbReference type="Pfam" id="PF00732">
    <property type="entry name" value="GMC_oxred_N"/>
    <property type="match status" value="1"/>
</dbReference>
<dbReference type="Proteomes" id="UP000651452">
    <property type="component" value="Unassembled WGS sequence"/>
</dbReference>
<feature type="signal peptide" evidence="5">
    <location>
        <begin position="1"/>
        <end position="20"/>
    </location>
</feature>
<dbReference type="InterPro" id="IPR000172">
    <property type="entry name" value="GMC_OxRdtase_N"/>
</dbReference>
<dbReference type="EMBL" id="RZGK01000016">
    <property type="protein sequence ID" value="KAF9693375.1"/>
    <property type="molecule type" value="Genomic_DNA"/>
</dbReference>
<sequence length="634" mass="69693">MVLSLRLLSLLAALSSISTSASVDEKSLALDRGAEYDYVIVGGGLSGLVVANRLTEDENGMPFTTTEIRHTEKRVSVLVIENGVIDNRPASRVPYFANINIDNYYPITSGPEPFMHNKTWSVHVGNVVGGGSVVNGMQFDRGADADYDAWEELGSPGWGYKGLAKYFKKSTHFEGPSEAVRERLNITYDTRAYGNGPVRVSIPSFQYDDYKEIMGSFLAEDLPHTIEGFSRPLGTFWTPNTIDNSTKERCHARFAYYDPVQKRSNLRLLTNTHVDEILFETGKPLTANGVRITDNGNASTTSVYATKEVILAAGGVFTPHLLLLSGIGPKDVLSAANVSVKRDLPGVGSNFQDHQALYMRYQLSNQSVPNPDMLVGTAVDQTFNATAAAQYTGNRTGPWTFGRGNAAAFLTFKQFSNRYHNITSQISKQDAIAYLPKRYSKNKALLKGFLAQRKILVEHYLSDIAATGEYPIQPWGRATTAVQKPLSRGTLTLNTTHPSANPIVVRNAFQNPVDKQVLGELVRWNRKHWTKQPLLQRFSPIETVPGIQHQTDDEIFDASIKAAALDPTYAHSSGRCALMPEELGGCVDPKLRVYGVDKLRVVDASILPLIPAAHLQATMYAVAEKAADIIKGVH</sequence>
<dbReference type="OrthoDB" id="269227at2759"/>
<comment type="similarity">
    <text evidence="1 4">Belongs to the GMC oxidoreductase family.</text>
</comment>
<dbReference type="PANTHER" id="PTHR11552:SF115">
    <property type="entry name" value="DEHYDROGENASE XPTC-RELATED"/>
    <property type="match status" value="1"/>
</dbReference>
<evidence type="ECO:0000256" key="5">
    <source>
        <dbReference type="SAM" id="SignalP"/>
    </source>
</evidence>
<dbReference type="PANTHER" id="PTHR11552">
    <property type="entry name" value="GLUCOSE-METHANOL-CHOLINE GMC OXIDOREDUCTASE"/>
    <property type="match status" value="1"/>
</dbReference>
<keyword evidence="3 4" id="KW-0274">FAD</keyword>
<feature type="active site" description="Proton donor" evidence="2">
    <location>
        <position position="571"/>
    </location>
</feature>
<keyword evidence="8" id="KW-1185">Reference proteome</keyword>
<proteinExistence type="inferred from homology"/>
<reference evidence="7" key="2">
    <citation type="submission" date="2020-09" db="EMBL/GenBank/DDBJ databases">
        <title>Reference genome assembly for Australian Ascochyta lentis isolate Al4.</title>
        <authorList>
            <person name="Lee R.C."/>
            <person name="Farfan-Caceres L.M."/>
            <person name="Debler J.W."/>
            <person name="Williams A.H."/>
            <person name="Henares B.M."/>
        </authorList>
    </citation>
    <scope>NUCLEOTIDE SEQUENCE</scope>
    <source>
        <strain evidence="7">Al4</strain>
    </source>
</reference>
<dbReference type="PROSITE" id="PS00623">
    <property type="entry name" value="GMC_OXRED_1"/>
    <property type="match status" value="1"/>
</dbReference>
<dbReference type="GO" id="GO:0016614">
    <property type="term" value="F:oxidoreductase activity, acting on CH-OH group of donors"/>
    <property type="evidence" value="ECO:0007669"/>
    <property type="project" value="InterPro"/>
</dbReference>
<dbReference type="InterPro" id="IPR012132">
    <property type="entry name" value="GMC_OxRdtase"/>
</dbReference>
<evidence type="ECO:0000256" key="3">
    <source>
        <dbReference type="PIRSR" id="PIRSR000137-2"/>
    </source>
</evidence>
<evidence type="ECO:0000313" key="8">
    <source>
        <dbReference type="Proteomes" id="UP000651452"/>
    </source>
</evidence>
<dbReference type="Pfam" id="PF05199">
    <property type="entry name" value="GMC_oxred_C"/>
    <property type="match status" value="1"/>
</dbReference>
<reference evidence="7" key="1">
    <citation type="submission" date="2018-12" db="EMBL/GenBank/DDBJ databases">
        <authorList>
            <person name="Syme R.A."/>
            <person name="Farfan-Caceres L."/>
            <person name="Lichtenzveig J."/>
        </authorList>
    </citation>
    <scope>NUCLEOTIDE SEQUENCE</scope>
    <source>
        <strain evidence="7">Al4</strain>
    </source>
</reference>
<gene>
    <name evidence="7" type="ORF">EKO04_008771</name>
</gene>
<dbReference type="PIRSF" id="PIRSF000137">
    <property type="entry name" value="Alcohol_oxidase"/>
    <property type="match status" value="1"/>
</dbReference>
<feature type="chain" id="PRO_5034118278" description="Glucose-methanol-choline oxidoreductase N-terminal domain-containing protein" evidence="5">
    <location>
        <begin position="21"/>
        <end position="634"/>
    </location>
</feature>
<dbReference type="InterPro" id="IPR036188">
    <property type="entry name" value="FAD/NAD-bd_sf"/>
</dbReference>
<dbReference type="Gene3D" id="3.30.560.10">
    <property type="entry name" value="Glucose Oxidase, domain 3"/>
    <property type="match status" value="1"/>
</dbReference>
<feature type="domain" description="Glucose-methanol-choline oxidoreductase N-terminal" evidence="6">
    <location>
        <begin position="125"/>
        <end position="148"/>
    </location>
</feature>
<keyword evidence="4" id="KW-0285">Flavoprotein</keyword>
<name>A0A8H7IV68_9PLEO</name>
<protein>
    <recommendedName>
        <fullName evidence="6">Glucose-methanol-choline oxidoreductase N-terminal domain-containing protein</fullName>
    </recommendedName>
</protein>
<evidence type="ECO:0000313" key="7">
    <source>
        <dbReference type="EMBL" id="KAF9693375.1"/>
    </source>
</evidence>
<feature type="binding site" evidence="3">
    <location>
        <position position="569"/>
    </location>
    <ligand>
        <name>substrate</name>
    </ligand>
</feature>
<dbReference type="GO" id="GO:0044550">
    <property type="term" value="P:secondary metabolite biosynthetic process"/>
    <property type="evidence" value="ECO:0007669"/>
    <property type="project" value="TreeGrafter"/>
</dbReference>
<evidence type="ECO:0000256" key="2">
    <source>
        <dbReference type="PIRSR" id="PIRSR000137-1"/>
    </source>
</evidence>
<organism evidence="7 8">
    <name type="scientific">Ascochyta lentis</name>
    <dbReference type="NCBI Taxonomy" id="205686"/>
    <lineage>
        <taxon>Eukaryota</taxon>
        <taxon>Fungi</taxon>
        <taxon>Dikarya</taxon>
        <taxon>Ascomycota</taxon>
        <taxon>Pezizomycotina</taxon>
        <taxon>Dothideomycetes</taxon>
        <taxon>Pleosporomycetidae</taxon>
        <taxon>Pleosporales</taxon>
        <taxon>Pleosporineae</taxon>
        <taxon>Didymellaceae</taxon>
        <taxon>Ascochyta</taxon>
    </lineage>
</organism>
<dbReference type="InterPro" id="IPR007867">
    <property type="entry name" value="GMC_OxRtase_C"/>
</dbReference>
<evidence type="ECO:0000256" key="4">
    <source>
        <dbReference type="RuleBase" id="RU003968"/>
    </source>
</evidence>
<comment type="caution">
    <text evidence="7">The sequence shown here is derived from an EMBL/GenBank/DDBJ whole genome shotgun (WGS) entry which is preliminary data.</text>
</comment>
<dbReference type="SUPFAM" id="SSF54373">
    <property type="entry name" value="FAD-linked reductases, C-terminal domain"/>
    <property type="match status" value="1"/>
</dbReference>
<dbReference type="AlphaFoldDB" id="A0A8H7IV68"/>
<feature type="binding site" evidence="3">
    <location>
        <position position="127"/>
    </location>
    <ligand>
        <name>FAD</name>
        <dbReference type="ChEBI" id="CHEBI:57692"/>
    </ligand>
</feature>
<accession>A0A8H7IV68</accession>
<feature type="active site" description="Proton acceptor" evidence="2">
    <location>
        <position position="614"/>
    </location>
</feature>
<dbReference type="Gene3D" id="3.50.50.60">
    <property type="entry name" value="FAD/NAD(P)-binding domain"/>
    <property type="match status" value="1"/>
</dbReference>
<comment type="cofactor">
    <cofactor evidence="3">
        <name>FAD</name>
        <dbReference type="ChEBI" id="CHEBI:57692"/>
    </cofactor>
</comment>
<keyword evidence="5" id="KW-0732">Signal</keyword>
<evidence type="ECO:0000256" key="1">
    <source>
        <dbReference type="ARBA" id="ARBA00010790"/>
    </source>
</evidence>
<dbReference type="GO" id="GO:0050660">
    <property type="term" value="F:flavin adenine dinucleotide binding"/>
    <property type="evidence" value="ECO:0007669"/>
    <property type="project" value="InterPro"/>
</dbReference>
<feature type="binding site" evidence="3">
    <location>
        <position position="274"/>
    </location>
    <ligand>
        <name>FAD</name>
        <dbReference type="ChEBI" id="CHEBI:57692"/>
    </ligand>
</feature>
<dbReference type="SUPFAM" id="SSF51905">
    <property type="entry name" value="FAD/NAD(P)-binding domain"/>
    <property type="match status" value="1"/>
</dbReference>
<evidence type="ECO:0000259" key="6">
    <source>
        <dbReference type="PROSITE" id="PS00623"/>
    </source>
</evidence>